<evidence type="ECO:0000313" key="4">
    <source>
        <dbReference type="Proteomes" id="UP000291020"/>
    </source>
</evidence>
<feature type="compositionally biased region" description="Polar residues" evidence="1">
    <location>
        <begin position="192"/>
        <end position="201"/>
    </location>
</feature>
<proteinExistence type="predicted"/>
<feature type="transmembrane region" description="Helical" evidence="2">
    <location>
        <begin position="263"/>
        <end position="286"/>
    </location>
</feature>
<feature type="compositionally biased region" description="Low complexity" evidence="1">
    <location>
        <begin position="202"/>
        <end position="216"/>
    </location>
</feature>
<dbReference type="PANTHER" id="PTHR45427:SF1">
    <property type="entry name" value="MUCIN-15"/>
    <property type="match status" value="1"/>
</dbReference>
<evidence type="ECO:0000313" key="3">
    <source>
        <dbReference type="Ensembl" id="ENSGAGP00000005390.1"/>
    </source>
</evidence>
<reference evidence="3" key="2">
    <citation type="submission" date="2025-08" db="UniProtKB">
        <authorList>
            <consortium name="Ensembl"/>
        </authorList>
    </citation>
    <scope>IDENTIFICATION</scope>
</reference>
<keyword evidence="4" id="KW-1185">Reference proteome</keyword>
<accession>A0A452GTM2</accession>
<dbReference type="Ensembl" id="ENSGAGT00000006275.1">
    <property type="protein sequence ID" value="ENSGAGP00000005390.1"/>
    <property type="gene ID" value="ENSGAGG00000004373.1"/>
</dbReference>
<feature type="region of interest" description="Disordered" evidence="1">
    <location>
        <begin position="152"/>
        <end position="173"/>
    </location>
</feature>
<protein>
    <submittedName>
        <fullName evidence="3">Uncharacterized protein</fullName>
    </submittedName>
</protein>
<feature type="compositionally biased region" description="Polar residues" evidence="1">
    <location>
        <begin position="60"/>
        <end position="72"/>
    </location>
</feature>
<evidence type="ECO:0000256" key="2">
    <source>
        <dbReference type="SAM" id="Phobius"/>
    </source>
</evidence>
<dbReference type="Proteomes" id="UP000291020">
    <property type="component" value="Unassembled WGS sequence"/>
</dbReference>
<keyword evidence="2" id="KW-1133">Transmembrane helix</keyword>
<name>A0A452GTM2_9SAUR</name>
<dbReference type="AlphaFoldDB" id="A0A452GTM2"/>
<feature type="region of interest" description="Disordered" evidence="1">
    <location>
        <begin position="295"/>
        <end position="357"/>
    </location>
</feature>
<dbReference type="PANTHER" id="PTHR45427">
    <property type="entry name" value="MUCIN-15"/>
    <property type="match status" value="1"/>
</dbReference>
<keyword evidence="2" id="KW-0472">Membrane</keyword>
<feature type="region of interest" description="Disordered" evidence="1">
    <location>
        <begin position="192"/>
        <end position="218"/>
    </location>
</feature>
<evidence type="ECO:0000256" key="1">
    <source>
        <dbReference type="SAM" id="MobiDB-lite"/>
    </source>
</evidence>
<dbReference type="InterPro" id="IPR031371">
    <property type="entry name" value="Mucin-15"/>
</dbReference>
<reference evidence="4" key="1">
    <citation type="journal article" date="2017" name="PLoS ONE">
        <title>The Agassiz's desert tortoise genome provides a resource for the conservation of a threatened species.</title>
        <authorList>
            <person name="Tollis M."/>
            <person name="DeNardo D.F."/>
            <person name="Cornelius J.A."/>
            <person name="Dolby G.A."/>
            <person name="Edwards T."/>
            <person name="Henen B.T."/>
            <person name="Karl A.E."/>
            <person name="Murphy R.W."/>
            <person name="Kusumi K."/>
        </authorList>
    </citation>
    <scope>NUCLEOTIDE SEQUENCE [LARGE SCALE GENOMIC DNA]</scope>
</reference>
<feature type="compositionally biased region" description="Low complexity" evidence="1">
    <location>
        <begin position="42"/>
        <end position="59"/>
    </location>
</feature>
<sequence length="357" mass="38137">MKGSLHKETNHKVNIMLPSSGILFILLPVSLWWTRSNGYNSTVSTNTDNSSSTDTTPPTHQGTSHQLGLTEDNGITPSAISYVAPIMGNKNATESMVIESITQSNSVFQISSNTVLSLTSHVDKGSTEGTNTSAKNINRISQSSTISITMSDTSTVTESNMPTNTGGSSKTETKNFTSVTYKTSSTATISTKDSLKSSTEVSSTNNPSNTLTTLSTHKSGSVTTDFKTISQTTKNVHQNFTNHSIVPSNLKEPNKENRHSAGVVFGAIVGAILGSALIGLTGYFICGKRKSGSFSHQRLYDDTRSEPGLRLDNSSHDVSFGDLSYYNPSTTNEPAAPNSRERPYDGIPLGDMTSSQP</sequence>
<dbReference type="Pfam" id="PF15672">
    <property type="entry name" value="Mucin15"/>
    <property type="match status" value="1"/>
</dbReference>
<dbReference type="STRING" id="38772.ENSGAGP00000005390"/>
<feature type="compositionally biased region" description="Polar residues" evidence="1">
    <location>
        <begin position="158"/>
        <end position="173"/>
    </location>
</feature>
<organism evidence="3 4">
    <name type="scientific">Gopherus agassizii</name>
    <name type="common">Agassiz's desert tortoise</name>
    <dbReference type="NCBI Taxonomy" id="38772"/>
    <lineage>
        <taxon>Eukaryota</taxon>
        <taxon>Metazoa</taxon>
        <taxon>Chordata</taxon>
        <taxon>Craniata</taxon>
        <taxon>Vertebrata</taxon>
        <taxon>Euteleostomi</taxon>
        <taxon>Archelosauria</taxon>
        <taxon>Testudinata</taxon>
        <taxon>Testudines</taxon>
        <taxon>Cryptodira</taxon>
        <taxon>Durocryptodira</taxon>
        <taxon>Testudinoidea</taxon>
        <taxon>Testudinidae</taxon>
        <taxon>Gopherus</taxon>
    </lineage>
</organism>
<feature type="region of interest" description="Disordered" evidence="1">
    <location>
        <begin position="42"/>
        <end position="72"/>
    </location>
</feature>
<feature type="transmembrane region" description="Helical" evidence="2">
    <location>
        <begin position="12"/>
        <end position="33"/>
    </location>
</feature>
<feature type="compositionally biased region" description="Basic and acidic residues" evidence="1">
    <location>
        <begin position="298"/>
        <end position="315"/>
    </location>
</feature>
<reference evidence="3" key="3">
    <citation type="submission" date="2025-09" db="UniProtKB">
        <authorList>
            <consortium name="Ensembl"/>
        </authorList>
    </citation>
    <scope>IDENTIFICATION</scope>
</reference>
<keyword evidence="2" id="KW-0812">Transmembrane</keyword>